<comment type="subcellular location">
    <subcellularLocation>
        <location evidence="1">Membrane</location>
        <topology evidence="1">Multi-pass membrane protein</topology>
    </subcellularLocation>
</comment>
<keyword evidence="8" id="KW-1185">Reference proteome</keyword>
<keyword evidence="3 6" id="KW-1133">Transmembrane helix</keyword>
<accession>A0A0R2ASV6</accession>
<comment type="caution">
    <text evidence="7">The sequence shown here is derived from an EMBL/GenBank/DDBJ whole genome shotgun (WGS) entry which is preliminary data.</text>
</comment>
<feature type="compositionally biased region" description="Basic and acidic residues" evidence="5">
    <location>
        <begin position="8"/>
        <end position="32"/>
    </location>
</feature>
<proteinExistence type="predicted"/>
<feature type="transmembrane region" description="Helical" evidence="6">
    <location>
        <begin position="62"/>
        <end position="83"/>
    </location>
</feature>
<dbReference type="RefSeq" id="WP_056965936.1">
    <property type="nucleotide sequence ID" value="NZ_AYYQ01000018.1"/>
</dbReference>
<keyword evidence="2 6" id="KW-0812">Transmembrane</keyword>
<dbReference type="GO" id="GO:0016020">
    <property type="term" value="C:membrane"/>
    <property type="evidence" value="ECO:0007669"/>
    <property type="project" value="UniProtKB-SubCell"/>
</dbReference>
<evidence type="ECO:0000256" key="6">
    <source>
        <dbReference type="SAM" id="Phobius"/>
    </source>
</evidence>
<dbReference type="Proteomes" id="UP000052012">
    <property type="component" value="Unassembled WGS sequence"/>
</dbReference>
<evidence type="ECO:0000256" key="2">
    <source>
        <dbReference type="ARBA" id="ARBA00022692"/>
    </source>
</evidence>
<protein>
    <submittedName>
        <fullName evidence="7">Uncharacterized protein</fullName>
    </submittedName>
</protein>
<sequence>MNGNNEENYERLTRKQYREQQKKTIQKDDEKLNNDEVNINEENLGFEKEDKNSRHNRISKKLNWIILYLCMGIIIVFLILFFFNP</sequence>
<dbReference type="PATRIC" id="fig|1423781.4.peg.999"/>
<name>A0A0R2ASV6_9LACO</name>
<keyword evidence="4 6" id="KW-0472">Membrane</keyword>
<feature type="region of interest" description="Disordered" evidence="5">
    <location>
        <begin position="1"/>
        <end position="32"/>
    </location>
</feature>
<organism evidence="7 8">
    <name type="scientific">Apilactobacillus ozensis DSM 23829 = JCM 17196</name>
    <dbReference type="NCBI Taxonomy" id="1423781"/>
    <lineage>
        <taxon>Bacteria</taxon>
        <taxon>Bacillati</taxon>
        <taxon>Bacillota</taxon>
        <taxon>Bacilli</taxon>
        <taxon>Lactobacillales</taxon>
        <taxon>Lactobacillaceae</taxon>
        <taxon>Apilactobacillus</taxon>
    </lineage>
</organism>
<evidence type="ECO:0000313" key="7">
    <source>
        <dbReference type="EMBL" id="KRM68644.1"/>
    </source>
</evidence>
<reference evidence="7 8" key="1">
    <citation type="journal article" date="2015" name="Genome Announc.">
        <title>Expanding the biotechnology potential of lactobacilli through comparative genomics of 213 strains and associated genera.</title>
        <authorList>
            <person name="Sun Z."/>
            <person name="Harris H.M."/>
            <person name="McCann A."/>
            <person name="Guo C."/>
            <person name="Argimon S."/>
            <person name="Zhang W."/>
            <person name="Yang X."/>
            <person name="Jeffery I.B."/>
            <person name="Cooney J.C."/>
            <person name="Kagawa T.F."/>
            <person name="Liu W."/>
            <person name="Song Y."/>
            <person name="Salvetti E."/>
            <person name="Wrobel A."/>
            <person name="Rasinkangas P."/>
            <person name="Parkhill J."/>
            <person name="Rea M.C."/>
            <person name="O'Sullivan O."/>
            <person name="Ritari J."/>
            <person name="Douillard F.P."/>
            <person name="Paul Ross R."/>
            <person name="Yang R."/>
            <person name="Briner A.E."/>
            <person name="Felis G.E."/>
            <person name="de Vos W.M."/>
            <person name="Barrangou R."/>
            <person name="Klaenhammer T.R."/>
            <person name="Caufield P.W."/>
            <person name="Cui Y."/>
            <person name="Zhang H."/>
            <person name="O'Toole P.W."/>
        </authorList>
    </citation>
    <scope>NUCLEOTIDE SEQUENCE [LARGE SCALE GENOMIC DNA]</scope>
    <source>
        <strain evidence="7 8">DSM 23829</strain>
    </source>
</reference>
<dbReference type="InterPro" id="IPR008564">
    <property type="entry name" value="TVP23-like"/>
</dbReference>
<dbReference type="EMBL" id="AYYQ01000018">
    <property type="protein sequence ID" value="KRM68644.1"/>
    <property type="molecule type" value="Genomic_DNA"/>
</dbReference>
<evidence type="ECO:0000256" key="5">
    <source>
        <dbReference type="SAM" id="MobiDB-lite"/>
    </source>
</evidence>
<evidence type="ECO:0000256" key="1">
    <source>
        <dbReference type="ARBA" id="ARBA00004141"/>
    </source>
</evidence>
<evidence type="ECO:0000256" key="4">
    <source>
        <dbReference type="ARBA" id="ARBA00023136"/>
    </source>
</evidence>
<evidence type="ECO:0000313" key="8">
    <source>
        <dbReference type="Proteomes" id="UP000052012"/>
    </source>
</evidence>
<dbReference type="Pfam" id="PF05832">
    <property type="entry name" value="DUF846"/>
    <property type="match status" value="1"/>
</dbReference>
<evidence type="ECO:0000256" key="3">
    <source>
        <dbReference type="ARBA" id="ARBA00022989"/>
    </source>
</evidence>
<dbReference type="STRING" id="1423781.FD06_GL000962"/>
<dbReference type="AlphaFoldDB" id="A0A0R2ASV6"/>
<gene>
    <name evidence="7" type="ORF">FD06_GL000962</name>
</gene>